<sequence>MAPIVLGILAIEKNFLLKDPQAKKRRAISTCSSTGGESSQALFGILPAGTGESIDPTEPLNLSAELVTLTPVELAFEEPSTSQSPVLEEMWNPPAPPPPSNHLRKQGGDIDFHSSKISRFATIIPSIRDCCIAAEFSQQGTEPEGVRQCALRPLTPVAQRQLNA</sequence>
<dbReference type="AlphaFoldDB" id="A0A9N7U7P7"/>
<evidence type="ECO:0000256" key="1">
    <source>
        <dbReference type="SAM" id="MobiDB-lite"/>
    </source>
</evidence>
<evidence type="ECO:0000313" key="3">
    <source>
        <dbReference type="Proteomes" id="UP001153269"/>
    </source>
</evidence>
<feature type="region of interest" description="Disordered" evidence="1">
    <location>
        <begin position="78"/>
        <end position="109"/>
    </location>
</feature>
<accession>A0A9N7U7P7</accession>
<protein>
    <submittedName>
        <fullName evidence="2">Uncharacterized protein</fullName>
    </submittedName>
</protein>
<evidence type="ECO:0000313" key="2">
    <source>
        <dbReference type="EMBL" id="CAB1425905.1"/>
    </source>
</evidence>
<name>A0A9N7U7P7_PLEPL</name>
<reference evidence="2" key="1">
    <citation type="submission" date="2020-03" db="EMBL/GenBank/DDBJ databases">
        <authorList>
            <person name="Weist P."/>
        </authorList>
    </citation>
    <scope>NUCLEOTIDE SEQUENCE</scope>
</reference>
<dbReference type="Proteomes" id="UP001153269">
    <property type="component" value="Unassembled WGS sequence"/>
</dbReference>
<proteinExistence type="predicted"/>
<comment type="caution">
    <text evidence="2">The sequence shown here is derived from an EMBL/GenBank/DDBJ whole genome shotgun (WGS) entry which is preliminary data.</text>
</comment>
<gene>
    <name evidence="2" type="ORF">PLEPLA_LOCUS13839</name>
</gene>
<organism evidence="2 3">
    <name type="scientific">Pleuronectes platessa</name>
    <name type="common">European plaice</name>
    <dbReference type="NCBI Taxonomy" id="8262"/>
    <lineage>
        <taxon>Eukaryota</taxon>
        <taxon>Metazoa</taxon>
        <taxon>Chordata</taxon>
        <taxon>Craniata</taxon>
        <taxon>Vertebrata</taxon>
        <taxon>Euteleostomi</taxon>
        <taxon>Actinopterygii</taxon>
        <taxon>Neopterygii</taxon>
        <taxon>Teleostei</taxon>
        <taxon>Neoteleostei</taxon>
        <taxon>Acanthomorphata</taxon>
        <taxon>Carangaria</taxon>
        <taxon>Pleuronectiformes</taxon>
        <taxon>Pleuronectoidei</taxon>
        <taxon>Pleuronectidae</taxon>
        <taxon>Pleuronectes</taxon>
    </lineage>
</organism>
<dbReference type="EMBL" id="CADEAL010000845">
    <property type="protein sequence ID" value="CAB1425905.1"/>
    <property type="molecule type" value="Genomic_DNA"/>
</dbReference>
<keyword evidence="3" id="KW-1185">Reference proteome</keyword>